<proteinExistence type="predicted"/>
<sequence length="415" mass="44819">MATLREQAAHVGTCRNSICNKLQRLHEVTCGVSSKHGTGHLVRNRKAPVTGQCSGNCATAASSASRLVGSAWPYKASLRVLSVKALFTCCTSGKGCGGHGRAPHMPRKQRPTVFKPQRPHRPSWHRARGLRALSFEARAKQFSLRTVRTDNHSKHKHTALHCPSCTSVEDMVQLGQGWGVALPPACDPNLPNTSLLSVPLQASLLHARAGGSLPTGPFRKDLQNFSEMLPPASDHEGFSPLSGAQLDLQAVQARLWPSNESNLEVSNESAGEGLQGEGRGSGEEHSGASMSGGGDGLKLRNWPSLDPARETSYRAQGQDVHLHEARLHLHAVRGLCGLGIETRDVQELLAKGNGLVPKESGYNVRLHSGLLSHFSKLLIGPVLAAVPSVRVLHQPTRAVRHVNHVKKELWCEYHV</sequence>
<evidence type="ECO:0000256" key="1">
    <source>
        <dbReference type="SAM" id="MobiDB-lite"/>
    </source>
</evidence>
<protein>
    <submittedName>
        <fullName evidence="2">Uncharacterized protein</fullName>
    </submittedName>
</protein>
<evidence type="ECO:0000313" key="3">
    <source>
        <dbReference type="Proteomes" id="UP000186817"/>
    </source>
</evidence>
<dbReference type="AlphaFoldDB" id="A0A1Q9C8X4"/>
<name>A0A1Q9C8X4_SYMMI</name>
<dbReference type="Proteomes" id="UP000186817">
    <property type="component" value="Unassembled WGS sequence"/>
</dbReference>
<accession>A0A1Q9C8X4</accession>
<dbReference type="OrthoDB" id="10666421at2759"/>
<keyword evidence="3" id="KW-1185">Reference proteome</keyword>
<feature type="region of interest" description="Disordered" evidence="1">
    <location>
        <begin position="211"/>
        <end position="241"/>
    </location>
</feature>
<comment type="caution">
    <text evidence="2">The sequence shown here is derived from an EMBL/GenBank/DDBJ whole genome shotgun (WGS) entry which is preliminary data.</text>
</comment>
<gene>
    <name evidence="2" type="ORF">AK812_SmicGene40347</name>
</gene>
<feature type="compositionally biased region" description="Low complexity" evidence="1">
    <location>
        <begin position="259"/>
        <end position="272"/>
    </location>
</feature>
<feature type="region of interest" description="Disordered" evidence="1">
    <location>
        <begin position="100"/>
        <end position="124"/>
    </location>
</feature>
<feature type="compositionally biased region" description="Basic residues" evidence="1">
    <location>
        <begin position="101"/>
        <end position="110"/>
    </location>
</feature>
<organism evidence="2 3">
    <name type="scientific">Symbiodinium microadriaticum</name>
    <name type="common">Dinoflagellate</name>
    <name type="synonym">Zooxanthella microadriatica</name>
    <dbReference type="NCBI Taxonomy" id="2951"/>
    <lineage>
        <taxon>Eukaryota</taxon>
        <taxon>Sar</taxon>
        <taxon>Alveolata</taxon>
        <taxon>Dinophyceae</taxon>
        <taxon>Suessiales</taxon>
        <taxon>Symbiodiniaceae</taxon>
        <taxon>Symbiodinium</taxon>
    </lineage>
</organism>
<reference evidence="2 3" key="1">
    <citation type="submission" date="2016-02" db="EMBL/GenBank/DDBJ databases">
        <title>Genome analysis of coral dinoflagellate symbionts highlights evolutionary adaptations to a symbiotic lifestyle.</title>
        <authorList>
            <person name="Aranda M."/>
            <person name="Li Y."/>
            <person name="Liew Y.J."/>
            <person name="Baumgarten S."/>
            <person name="Simakov O."/>
            <person name="Wilson M."/>
            <person name="Piel J."/>
            <person name="Ashoor H."/>
            <person name="Bougouffa S."/>
            <person name="Bajic V.B."/>
            <person name="Ryu T."/>
            <person name="Ravasi T."/>
            <person name="Bayer T."/>
            <person name="Micklem G."/>
            <person name="Kim H."/>
            <person name="Bhak J."/>
            <person name="Lajeunesse T.C."/>
            <person name="Voolstra C.R."/>
        </authorList>
    </citation>
    <scope>NUCLEOTIDE SEQUENCE [LARGE SCALE GENOMIC DNA]</scope>
    <source>
        <strain evidence="2 3">CCMP2467</strain>
    </source>
</reference>
<feature type="region of interest" description="Disordered" evidence="1">
    <location>
        <begin position="259"/>
        <end position="311"/>
    </location>
</feature>
<dbReference type="EMBL" id="LSRX01001493">
    <property type="protein sequence ID" value="OLP79368.1"/>
    <property type="molecule type" value="Genomic_DNA"/>
</dbReference>
<evidence type="ECO:0000313" key="2">
    <source>
        <dbReference type="EMBL" id="OLP79368.1"/>
    </source>
</evidence>